<feature type="compositionally biased region" description="Polar residues" evidence="3">
    <location>
        <begin position="188"/>
        <end position="204"/>
    </location>
</feature>
<accession>A0A3P8Y802</accession>
<dbReference type="SUPFAM" id="SSF49764">
    <property type="entry name" value="HSP20-like chaperones"/>
    <property type="match status" value="1"/>
</dbReference>
<dbReference type="GO" id="GO:0007368">
    <property type="term" value="P:determination of left/right symmetry"/>
    <property type="evidence" value="ECO:0007669"/>
    <property type="project" value="TreeGrafter"/>
</dbReference>
<dbReference type="PANTHER" id="PTHR46492:SF1">
    <property type="entry name" value="DYNEIN AXONEMAL ASSEMBLY FACTOR 4"/>
    <property type="match status" value="1"/>
</dbReference>
<feature type="compositionally biased region" description="Polar residues" evidence="3">
    <location>
        <begin position="225"/>
        <end position="247"/>
    </location>
</feature>
<reference evidence="5" key="2">
    <citation type="submission" date="2020-02" db="EMBL/GenBank/DDBJ databases">
        <title>Esox lucius (northern pike) genome, fEsoLuc1, primary haplotype.</title>
        <authorList>
            <person name="Myers G."/>
            <person name="Karagic N."/>
            <person name="Meyer A."/>
            <person name="Pippel M."/>
            <person name="Reichard M."/>
            <person name="Winkler S."/>
            <person name="Tracey A."/>
            <person name="Sims Y."/>
            <person name="Howe K."/>
            <person name="Rhie A."/>
            <person name="Formenti G."/>
            <person name="Durbin R."/>
            <person name="Fedrigo O."/>
            <person name="Jarvis E.D."/>
        </authorList>
    </citation>
    <scope>NUCLEOTIDE SEQUENCE [LARGE SCALE GENOMIC DNA]</scope>
</reference>
<feature type="domain" description="CS" evidence="4">
    <location>
        <begin position="350"/>
        <end position="438"/>
    </location>
</feature>
<keyword evidence="2" id="KW-0175">Coiled coil</keyword>
<evidence type="ECO:0000259" key="4">
    <source>
        <dbReference type="PROSITE" id="PS51203"/>
    </source>
</evidence>
<dbReference type="InParanoid" id="A0A3P8Y802"/>
<reference evidence="6" key="1">
    <citation type="journal article" date="2014" name="PLoS ONE">
        <title>The genome and linkage map of the northern pike (Esox lucius): conserved synteny revealed between the salmonid sister group and the Neoteleostei.</title>
        <authorList>
            <person name="Rondeau E.B."/>
            <person name="Minkley D.R."/>
            <person name="Leong J.S."/>
            <person name="Messmer A.M."/>
            <person name="Jantzen J.R."/>
            <person name="von Schalburg K.R."/>
            <person name="Lemon C."/>
            <person name="Bird N.H."/>
            <person name="Koop B.F."/>
        </authorList>
    </citation>
    <scope>NUCLEOTIDE SEQUENCE</scope>
</reference>
<feature type="compositionally biased region" description="Polar residues" evidence="3">
    <location>
        <begin position="334"/>
        <end position="352"/>
    </location>
</feature>
<dbReference type="STRING" id="8010.ENSELUP00000012180"/>
<dbReference type="Gene3D" id="3.30.40.10">
    <property type="entry name" value="Zinc/RING finger domain, C3HC4 (zinc finger)"/>
    <property type="match status" value="1"/>
</dbReference>
<dbReference type="PROSITE" id="PS51203">
    <property type="entry name" value="CS"/>
    <property type="match status" value="1"/>
</dbReference>
<dbReference type="GO" id="GO:0003351">
    <property type="term" value="P:epithelial cilium movement involved in extracellular fluid movement"/>
    <property type="evidence" value="ECO:0007669"/>
    <property type="project" value="TreeGrafter"/>
</dbReference>
<dbReference type="Gene3D" id="1.25.40.10">
    <property type="entry name" value="Tetratricopeptide repeat domain"/>
    <property type="match status" value="1"/>
</dbReference>
<feature type="repeat" description="TPR" evidence="1">
    <location>
        <begin position="711"/>
        <end position="744"/>
    </location>
</feature>
<dbReference type="Proteomes" id="UP000265140">
    <property type="component" value="Chromosome 2"/>
</dbReference>
<dbReference type="PANTHER" id="PTHR46492">
    <property type="entry name" value="DYNEIN ASSEMBLY FACTOR 4, AXONEMAL"/>
    <property type="match status" value="1"/>
</dbReference>
<evidence type="ECO:0000256" key="3">
    <source>
        <dbReference type="SAM" id="MobiDB-lite"/>
    </source>
</evidence>
<dbReference type="GO" id="GO:0007507">
    <property type="term" value="P:heart development"/>
    <property type="evidence" value="ECO:0007669"/>
    <property type="project" value="TreeGrafter"/>
</dbReference>
<sequence length="767" mass="85377">MSTEQDKDTFSLKSNRGGDGLDCLGGTGVLLGSPDKKKRKSNTQVCPQAPSSLAPLSLYAPPPNPSADHLVAANPFDDNYNTPSFKPLSSGNSYFIRPHFPGFNSYGPPRMAPLMSNRRHSSYGGPYPMRNQLHSFAQNQIGMGLNRPPSFNYEHHGNPNYGNQPPVNSIRNMPHLPNQRFRPGLGDNLSQGPLPNVNPSTSDRVLTYGPEVNPVGNPPARPSKDTSLGSTQQQLNKNVTRSSTPMSKQDLCEVVSNKSTQNTSPCKQSHGSEDIICQVNSVDLKSKNRPSLVCQSRRQPNTTDKLNGIIHPNNDALKKSPQSGVHVDPAPQELNRSSGSGGLASSKTSVQPSKHIHSSTEPVFPCGICLNEVNDDQEAILCEASCQKWFHRVHFHPFIFEAFLSEPIDDDKSTAKIGNGIAVFTLQKKEEGLWEHLVIDCDKETFRRIRERALEKACEKLAAEAKAKATKTQEERKYALEIMMKLEEEERARIQKMKDDEREKATAELEEWKLKQRQIAANKTQLKIQSQRIVTDKEIILEKTHAPKLSDGCKDEHDQKNCGGSSGKEKQDCLPSPRLTGNIQVKFTPRIFPTALRESRVPEEEEWLQKQAKARRALNADLGELKNLTEEERNPHWLKDKGDKLFATGNYLSAINAYNLAIKLNREIPALYSNRAACHLKLRNLYKAIEDSSQALDLLTPPVAGNAGARARAHVRRGTAFCELELYIEGLQDYQAALKIDPQNKTLQADTHKIRQIIQNGALCHSD</sequence>
<feature type="compositionally biased region" description="Gly residues" evidence="3">
    <location>
        <begin position="17"/>
        <end position="29"/>
    </location>
</feature>
<feature type="compositionally biased region" description="Polar residues" evidence="3">
    <location>
        <begin position="293"/>
        <end position="305"/>
    </location>
</feature>
<dbReference type="FunFam" id="1.25.40.10:FF:000176">
    <property type="entry name" value="dynein assembly factor 4, axonemal isoform X1"/>
    <property type="match status" value="1"/>
</dbReference>
<dbReference type="InterPro" id="IPR052004">
    <property type="entry name" value="Dynein_assembly_factor_4"/>
</dbReference>
<feature type="region of interest" description="Disordered" evidence="3">
    <location>
        <begin position="141"/>
        <end position="247"/>
    </location>
</feature>
<evidence type="ECO:0000313" key="5">
    <source>
        <dbReference type="Ensembl" id="ENSELUP00000012180.3"/>
    </source>
</evidence>
<dbReference type="GO" id="GO:0036159">
    <property type="term" value="P:inner dynein arm assembly"/>
    <property type="evidence" value="ECO:0007669"/>
    <property type="project" value="TreeGrafter"/>
</dbReference>
<dbReference type="SUPFAM" id="SSF57903">
    <property type="entry name" value="FYVE/PHD zinc finger"/>
    <property type="match status" value="1"/>
</dbReference>
<proteinExistence type="predicted"/>
<keyword evidence="1" id="KW-0802">TPR repeat</keyword>
<dbReference type="InterPro" id="IPR019734">
    <property type="entry name" value="TPR_rpt"/>
</dbReference>
<reference evidence="5" key="3">
    <citation type="submission" date="2025-08" db="UniProtKB">
        <authorList>
            <consortium name="Ensembl"/>
        </authorList>
    </citation>
    <scope>IDENTIFICATION</scope>
</reference>
<dbReference type="InterPro" id="IPR011011">
    <property type="entry name" value="Znf_FYVE_PHD"/>
</dbReference>
<dbReference type="GO" id="GO:0036158">
    <property type="term" value="P:outer dynein arm assembly"/>
    <property type="evidence" value="ECO:0007669"/>
    <property type="project" value="TreeGrafter"/>
</dbReference>
<evidence type="ECO:0000313" key="6">
    <source>
        <dbReference type="Proteomes" id="UP000265140"/>
    </source>
</evidence>
<feature type="region of interest" description="Disordered" evidence="3">
    <location>
        <begin position="1"/>
        <end position="61"/>
    </location>
</feature>
<keyword evidence="6" id="KW-1185">Reference proteome</keyword>
<dbReference type="InterPro" id="IPR013083">
    <property type="entry name" value="Znf_RING/FYVE/PHD"/>
</dbReference>
<feature type="compositionally biased region" description="Basic and acidic residues" evidence="3">
    <location>
        <begin position="551"/>
        <end position="560"/>
    </location>
</feature>
<organism evidence="5 6">
    <name type="scientific">Esox lucius</name>
    <name type="common">Northern pike</name>
    <dbReference type="NCBI Taxonomy" id="8010"/>
    <lineage>
        <taxon>Eukaryota</taxon>
        <taxon>Metazoa</taxon>
        <taxon>Chordata</taxon>
        <taxon>Craniata</taxon>
        <taxon>Vertebrata</taxon>
        <taxon>Euteleostomi</taxon>
        <taxon>Actinopterygii</taxon>
        <taxon>Neopterygii</taxon>
        <taxon>Teleostei</taxon>
        <taxon>Protacanthopterygii</taxon>
        <taxon>Esociformes</taxon>
        <taxon>Esocidae</taxon>
        <taxon>Esox</taxon>
    </lineage>
</organism>
<feature type="region of interest" description="Disordered" evidence="3">
    <location>
        <begin position="550"/>
        <end position="575"/>
    </location>
</feature>
<feature type="compositionally biased region" description="Low complexity" evidence="3">
    <location>
        <begin position="47"/>
        <end position="59"/>
    </location>
</feature>
<dbReference type="GO" id="GO:0005576">
    <property type="term" value="C:extracellular region"/>
    <property type="evidence" value="ECO:0007669"/>
    <property type="project" value="GOC"/>
</dbReference>
<dbReference type="InterPro" id="IPR011990">
    <property type="entry name" value="TPR-like_helical_dom_sf"/>
</dbReference>
<dbReference type="Bgee" id="ENSELUG00000012469">
    <property type="expression patterns" value="Expressed in mesonephros and 15 other cell types or tissues"/>
</dbReference>
<gene>
    <name evidence="5" type="primary">PYGO1</name>
</gene>
<evidence type="ECO:0000256" key="1">
    <source>
        <dbReference type="PROSITE-ProRule" id="PRU00339"/>
    </source>
</evidence>
<dbReference type="PROSITE" id="PS50005">
    <property type="entry name" value="TPR"/>
    <property type="match status" value="1"/>
</dbReference>
<dbReference type="CDD" id="cd22249">
    <property type="entry name" value="UDM1_RNF168_RNF169-like"/>
    <property type="match status" value="1"/>
</dbReference>
<protein>
    <recommendedName>
        <fullName evidence="4">CS domain-containing protein</fullName>
    </recommendedName>
</protein>
<name>A0A3P8Y802_ESOLU</name>
<dbReference type="InterPro" id="IPR007052">
    <property type="entry name" value="CS_dom"/>
</dbReference>
<feature type="compositionally biased region" description="Basic and acidic residues" evidence="3">
    <location>
        <begin position="1"/>
        <end position="10"/>
    </location>
</feature>
<dbReference type="AlphaFoldDB" id="A0A3P8Y802"/>
<dbReference type="Ensembl" id="ENSELUT00000037986.3">
    <property type="protein sequence ID" value="ENSELUP00000012180.3"/>
    <property type="gene ID" value="ENSELUG00000012469.3"/>
</dbReference>
<feature type="coiled-coil region" evidence="2">
    <location>
        <begin position="484"/>
        <end position="522"/>
    </location>
</feature>
<feature type="region of interest" description="Disordered" evidence="3">
    <location>
        <begin position="288"/>
        <end position="356"/>
    </location>
</feature>
<dbReference type="SUPFAM" id="SSF48452">
    <property type="entry name" value="TPR-like"/>
    <property type="match status" value="1"/>
</dbReference>
<evidence type="ECO:0000256" key="2">
    <source>
        <dbReference type="SAM" id="Coils"/>
    </source>
</evidence>
<dbReference type="GeneTree" id="ENSGT00390000004930"/>
<reference evidence="5" key="4">
    <citation type="submission" date="2025-09" db="UniProtKB">
        <authorList>
            <consortium name="Ensembl"/>
        </authorList>
    </citation>
    <scope>IDENTIFICATION</scope>
</reference>
<dbReference type="SMART" id="SM00028">
    <property type="entry name" value="TPR"/>
    <property type="match status" value="3"/>
</dbReference>
<dbReference type="InterPro" id="IPR008978">
    <property type="entry name" value="HSP20-like_chaperone"/>
</dbReference>
<dbReference type="GO" id="GO:0030331">
    <property type="term" value="F:nuclear estrogen receptor binding"/>
    <property type="evidence" value="ECO:0007669"/>
    <property type="project" value="TreeGrafter"/>
</dbReference>
<feature type="compositionally biased region" description="Polar residues" evidence="3">
    <location>
        <begin position="160"/>
        <end position="171"/>
    </location>
</feature>